<geneLocation type="plasmid" evidence="1">
    <name>unnamed1</name>
</geneLocation>
<dbReference type="AlphaFoldDB" id="A0A5P2H8A6"/>
<protein>
    <submittedName>
        <fullName evidence="1">Uncharacterized protein</fullName>
    </submittedName>
</protein>
<keyword evidence="1" id="KW-0614">Plasmid</keyword>
<evidence type="ECO:0000313" key="1">
    <source>
        <dbReference type="EMBL" id="QET03958.1"/>
    </source>
</evidence>
<name>A0A5P2H8A6_9BURK</name>
<reference evidence="1 2" key="1">
    <citation type="submission" date="2019-09" db="EMBL/GenBank/DDBJ databases">
        <title>FDA dAtabase for Regulatory Grade micrObial Sequences (FDA-ARGOS): Supporting development and validation of Infectious Disease Dx tests.</title>
        <authorList>
            <person name="Sciortino C."/>
            <person name="Tallon L."/>
            <person name="Sadzewicz L."/>
            <person name="Vavikolanu K."/>
            <person name="Mehta A."/>
            <person name="Aluvathingal J."/>
            <person name="Nadendla S."/>
            <person name="Nandy P."/>
            <person name="Geyer C."/>
            <person name="Yan Y."/>
            <person name="Sichtig H."/>
        </authorList>
    </citation>
    <scope>NUCLEOTIDE SEQUENCE [LARGE SCALE GENOMIC DNA]</scope>
    <source>
        <strain evidence="1 2">FDAARGOS_664</strain>
        <plasmid evidence="1 2">unnamed1</plasmid>
    </source>
</reference>
<proteinExistence type="predicted"/>
<accession>A0A5P2H8A6</accession>
<gene>
    <name evidence="1" type="ORF">FOB72_17500</name>
</gene>
<sequence length="70" mass="7891">MKNPWIKKNPFMSMWLSQANRVSSSARGRITAEAKRQSVTAATEAATQVTKFWTAVLAPKTLKPKRRTKT</sequence>
<evidence type="ECO:0000313" key="2">
    <source>
        <dbReference type="Proteomes" id="UP000322822"/>
    </source>
</evidence>
<dbReference type="Proteomes" id="UP000322822">
    <property type="component" value="Plasmid unnamed1"/>
</dbReference>
<dbReference type="OrthoDB" id="8913592at2"/>
<dbReference type="EMBL" id="CP044066">
    <property type="protein sequence ID" value="QET03958.1"/>
    <property type="molecule type" value="Genomic_DNA"/>
</dbReference>
<organism evidence="1 2">
    <name type="scientific">Cupriavidus pauculus</name>
    <dbReference type="NCBI Taxonomy" id="82633"/>
    <lineage>
        <taxon>Bacteria</taxon>
        <taxon>Pseudomonadati</taxon>
        <taxon>Pseudomonadota</taxon>
        <taxon>Betaproteobacteria</taxon>
        <taxon>Burkholderiales</taxon>
        <taxon>Burkholderiaceae</taxon>
        <taxon>Cupriavidus</taxon>
    </lineage>
</organism>